<evidence type="ECO:0000259" key="10">
    <source>
        <dbReference type="PROSITE" id="PS50110"/>
    </source>
</evidence>
<keyword evidence="4" id="KW-0902">Two-component regulatory system</keyword>
<dbReference type="InterPro" id="IPR001789">
    <property type="entry name" value="Sig_transdc_resp-reg_receiver"/>
</dbReference>
<dbReference type="InterPro" id="IPR020449">
    <property type="entry name" value="Tscrpt_reg_AraC-type_HTH"/>
</dbReference>
<dbReference type="CDD" id="cd17536">
    <property type="entry name" value="REC_YesN-like"/>
    <property type="match status" value="1"/>
</dbReference>
<dbReference type="SMART" id="SM00448">
    <property type="entry name" value="REC"/>
    <property type="match status" value="1"/>
</dbReference>
<evidence type="ECO:0000256" key="1">
    <source>
        <dbReference type="ARBA" id="ARBA00004496"/>
    </source>
</evidence>
<dbReference type="PROSITE" id="PS50110">
    <property type="entry name" value="RESPONSE_REGULATORY"/>
    <property type="match status" value="1"/>
</dbReference>
<dbReference type="Pfam" id="PF12833">
    <property type="entry name" value="HTH_18"/>
    <property type="match status" value="1"/>
</dbReference>
<evidence type="ECO:0000256" key="6">
    <source>
        <dbReference type="ARBA" id="ARBA00023125"/>
    </source>
</evidence>
<evidence type="ECO:0000313" key="12">
    <source>
        <dbReference type="Proteomes" id="UP000460318"/>
    </source>
</evidence>
<dbReference type="PROSITE" id="PS01124">
    <property type="entry name" value="HTH_ARAC_FAMILY_2"/>
    <property type="match status" value="1"/>
</dbReference>
<dbReference type="AlphaFoldDB" id="A0A7X3LHP5"/>
<dbReference type="SMART" id="SM00342">
    <property type="entry name" value="HTH_ARAC"/>
    <property type="match status" value="1"/>
</dbReference>
<feature type="domain" description="Response regulatory" evidence="10">
    <location>
        <begin position="3"/>
        <end position="121"/>
    </location>
</feature>
<keyword evidence="2" id="KW-0963">Cytoplasm</keyword>
<evidence type="ECO:0000256" key="5">
    <source>
        <dbReference type="ARBA" id="ARBA00023015"/>
    </source>
</evidence>
<keyword evidence="5" id="KW-0805">Transcription regulation</keyword>
<dbReference type="InterPro" id="IPR018062">
    <property type="entry name" value="HTH_AraC-typ_CS"/>
</dbReference>
<name>A0A7X3LHP5_9BACL</name>
<dbReference type="InterPro" id="IPR009057">
    <property type="entry name" value="Homeodomain-like_sf"/>
</dbReference>
<dbReference type="Proteomes" id="UP000460318">
    <property type="component" value="Unassembled WGS sequence"/>
</dbReference>
<gene>
    <name evidence="11" type="ORF">GRF59_20765</name>
</gene>
<evidence type="ECO:0000256" key="4">
    <source>
        <dbReference type="ARBA" id="ARBA00023012"/>
    </source>
</evidence>
<keyword evidence="3 8" id="KW-0597">Phosphoprotein</keyword>
<sequence length="550" mass="63424">MYKLMIVEDEPLIRMGLQKYLDWKDLGFQEIVEAENGAEGVDIALKEKPDLIITDIRMPLMDGLEMIGSLRHKLPETLFVIWTGYNEFEYAQEAIRLGNVSAYLLKPLQYEESLKTIQDCVKKLESKREQEHLASAMQHNLVENIQLKRSHFVKQLLEDGEAYSDSRHLAALIGVETANLLMQPFVLSYVPETVPSPQSRTWWRQNAEKLLASMLQQFIPSMERQLLFSYISHNKMYAFTILVEENTPLILSPGMRREAESFLRNVAAGRSIQLYLGQGTATSDIKTLASLLQQAENSLFARFSGDGQHMYELQAAAADPMRSVLMQLGDKDKMQLLSCLEHGDMKQLQLLMRRLAQDLKSKAGHIPMEQSLGFIQEVIATAIRYAGKHGINIEEMYHQRLLYFRFVDDFDSMPVMFDWLTDWMMQLRSDAGQAAKSDGSLDTAVFEQIEAYILQHIDQEITLQMVADRFFYNPSYLSRLFKIKLNKNYMTFVTEIRIAYAKRCLVQSKVPMTDVAQMCGYASYKHFVKTFRKLTDMTPSDYRKQMGMMD</sequence>
<keyword evidence="7" id="KW-0804">Transcription</keyword>
<evidence type="ECO:0000256" key="7">
    <source>
        <dbReference type="ARBA" id="ARBA00023163"/>
    </source>
</evidence>
<evidence type="ECO:0000256" key="2">
    <source>
        <dbReference type="ARBA" id="ARBA00022490"/>
    </source>
</evidence>
<dbReference type="InterPro" id="IPR018060">
    <property type="entry name" value="HTH_AraC"/>
</dbReference>
<organism evidence="11 12">
    <name type="scientific">Paenibacillus dendrobii</name>
    <dbReference type="NCBI Taxonomy" id="2691084"/>
    <lineage>
        <taxon>Bacteria</taxon>
        <taxon>Bacillati</taxon>
        <taxon>Bacillota</taxon>
        <taxon>Bacilli</taxon>
        <taxon>Bacillales</taxon>
        <taxon>Paenibacillaceae</taxon>
        <taxon>Paenibacillus</taxon>
    </lineage>
</organism>
<evidence type="ECO:0000259" key="9">
    <source>
        <dbReference type="PROSITE" id="PS01124"/>
    </source>
</evidence>
<dbReference type="RefSeq" id="WP_160499623.1">
    <property type="nucleotide sequence ID" value="NZ_WUBI01000003.1"/>
</dbReference>
<dbReference type="Gene3D" id="3.40.50.2300">
    <property type="match status" value="1"/>
</dbReference>
<dbReference type="PRINTS" id="PR00032">
    <property type="entry name" value="HTHARAC"/>
</dbReference>
<evidence type="ECO:0000313" key="11">
    <source>
        <dbReference type="EMBL" id="MWV46056.1"/>
    </source>
</evidence>
<dbReference type="Gene3D" id="1.10.10.60">
    <property type="entry name" value="Homeodomain-like"/>
    <property type="match status" value="2"/>
</dbReference>
<dbReference type="SUPFAM" id="SSF52172">
    <property type="entry name" value="CheY-like"/>
    <property type="match status" value="1"/>
</dbReference>
<dbReference type="PANTHER" id="PTHR42713">
    <property type="entry name" value="HISTIDINE KINASE-RELATED"/>
    <property type="match status" value="1"/>
</dbReference>
<dbReference type="PROSITE" id="PS00041">
    <property type="entry name" value="HTH_ARAC_FAMILY_1"/>
    <property type="match status" value="1"/>
</dbReference>
<dbReference type="EMBL" id="WUBI01000003">
    <property type="protein sequence ID" value="MWV46056.1"/>
    <property type="molecule type" value="Genomic_DNA"/>
</dbReference>
<dbReference type="GO" id="GO:0000160">
    <property type="term" value="P:phosphorelay signal transduction system"/>
    <property type="evidence" value="ECO:0007669"/>
    <property type="project" value="UniProtKB-KW"/>
</dbReference>
<dbReference type="SUPFAM" id="SSF46689">
    <property type="entry name" value="Homeodomain-like"/>
    <property type="match status" value="2"/>
</dbReference>
<accession>A0A7X3LHP5</accession>
<reference evidence="11 12" key="1">
    <citation type="submission" date="2019-12" db="EMBL/GenBank/DDBJ databases">
        <title>Paenibacillus sp. nov., an endophytic bacterium isolated from the stem of Dendrobium.</title>
        <authorList>
            <person name="Zhao R."/>
        </authorList>
    </citation>
    <scope>NUCLEOTIDE SEQUENCE [LARGE SCALE GENOMIC DNA]</scope>
    <source>
        <strain evidence="11 12">HJL G12</strain>
    </source>
</reference>
<keyword evidence="12" id="KW-1185">Reference proteome</keyword>
<dbReference type="GO" id="GO:0043565">
    <property type="term" value="F:sequence-specific DNA binding"/>
    <property type="evidence" value="ECO:0007669"/>
    <property type="project" value="InterPro"/>
</dbReference>
<dbReference type="InterPro" id="IPR011006">
    <property type="entry name" value="CheY-like_superfamily"/>
</dbReference>
<dbReference type="GO" id="GO:0003700">
    <property type="term" value="F:DNA-binding transcription factor activity"/>
    <property type="evidence" value="ECO:0007669"/>
    <property type="project" value="InterPro"/>
</dbReference>
<comment type="caution">
    <text evidence="11">The sequence shown here is derived from an EMBL/GenBank/DDBJ whole genome shotgun (WGS) entry which is preliminary data.</text>
</comment>
<evidence type="ECO:0000256" key="8">
    <source>
        <dbReference type="PROSITE-ProRule" id="PRU00169"/>
    </source>
</evidence>
<dbReference type="InterPro" id="IPR051552">
    <property type="entry name" value="HptR"/>
</dbReference>
<proteinExistence type="predicted"/>
<keyword evidence="6" id="KW-0238">DNA-binding</keyword>
<dbReference type="Pfam" id="PF00072">
    <property type="entry name" value="Response_reg"/>
    <property type="match status" value="1"/>
</dbReference>
<dbReference type="GO" id="GO:0005737">
    <property type="term" value="C:cytoplasm"/>
    <property type="evidence" value="ECO:0007669"/>
    <property type="project" value="UniProtKB-SubCell"/>
</dbReference>
<protein>
    <submittedName>
        <fullName evidence="11">Response regulator</fullName>
    </submittedName>
</protein>
<feature type="domain" description="HTH araC/xylS-type" evidence="9">
    <location>
        <begin position="447"/>
        <end position="545"/>
    </location>
</feature>
<comment type="subcellular location">
    <subcellularLocation>
        <location evidence="1">Cytoplasm</location>
    </subcellularLocation>
</comment>
<dbReference type="PANTHER" id="PTHR42713:SF3">
    <property type="entry name" value="TRANSCRIPTIONAL REGULATORY PROTEIN HPTR"/>
    <property type="match status" value="1"/>
</dbReference>
<evidence type="ECO:0000256" key="3">
    <source>
        <dbReference type="ARBA" id="ARBA00022553"/>
    </source>
</evidence>
<feature type="modified residue" description="4-aspartylphosphate" evidence="8">
    <location>
        <position position="55"/>
    </location>
</feature>